<comment type="similarity">
    <text evidence="1 6">Belongs to the insulin family.</text>
</comment>
<keyword evidence="10" id="KW-1185">Reference proteome</keyword>
<dbReference type="AlphaFoldDB" id="A0A8X6KU09"/>
<dbReference type="PANTHER" id="PTHR13647">
    <property type="entry name" value="INSULIN-LIKE PEPTIDE 2-RELATED"/>
    <property type="match status" value="1"/>
</dbReference>
<evidence type="ECO:0000313" key="9">
    <source>
        <dbReference type="EMBL" id="GFQ84091.1"/>
    </source>
</evidence>
<dbReference type="GO" id="GO:0005179">
    <property type="term" value="F:hormone activity"/>
    <property type="evidence" value="ECO:0007669"/>
    <property type="project" value="InterPro"/>
</dbReference>
<name>A0A8X6KU09_TRICU</name>
<evidence type="ECO:0000256" key="5">
    <source>
        <dbReference type="ARBA" id="ARBA00023157"/>
    </source>
</evidence>
<feature type="transmembrane region" description="Helical" evidence="7">
    <location>
        <begin position="37"/>
        <end position="59"/>
    </location>
</feature>
<dbReference type="Gene3D" id="1.10.100.10">
    <property type="entry name" value="Insulin-like"/>
    <property type="match status" value="1"/>
</dbReference>
<sequence>MDSGVGISKGDGSIPDIDSLHLHLTEPLKETSRAVEVFAFVILDTDLHVFGMVIGTGYINSDLGQWTDINSSSSISWALLHSPTTMLIFLLFLTVWSVSEVSEGSTLLDPKRIMKRGDIRVCGRMLTDTLSLLCNGEYYDPSEDRAGKRDLPPAILDPYQGWFGIALSSRPRSEDGPQSILDQLPTPQVYKRYQPGVVDECCRKACSLSTLLSYCRRVD</sequence>
<dbReference type="Proteomes" id="UP000887116">
    <property type="component" value="Unassembled WGS sequence"/>
</dbReference>
<dbReference type="SUPFAM" id="SSF56994">
    <property type="entry name" value="Insulin-like"/>
    <property type="match status" value="1"/>
</dbReference>
<proteinExistence type="inferred from homology"/>
<keyword evidence="7" id="KW-0812">Transmembrane</keyword>
<protein>
    <submittedName>
        <fullName evidence="9">IlGF domain-containing protein</fullName>
    </submittedName>
</protein>
<evidence type="ECO:0000256" key="6">
    <source>
        <dbReference type="RuleBase" id="RU000406"/>
    </source>
</evidence>
<evidence type="ECO:0000313" key="10">
    <source>
        <dbReference type="Proteomes" id="UP000887116"/>
    </source>
</evidence>
<evidence type="ECO:0000259" key="8">
    <source>
        <dbReference type="SMART" id="SM00078"/>
    </source>
</evidence>
<dbReference type="PROSITE" id="PS00262">
    <property type="entry name" value="INSULIN"/>
    <property type="match status" value="1"/>
</dbReference>
<dbReference type="InterPro" id="IPR022352">
    <property type="entry name" value="Ins/IGF/rlx"/>
</dbReference>
<dbReference type="Pfam" id="PF00049">
    <property type="entry name" value="Insulin"/>
    <property type="match status" value="1"/>
</dbReference>
<dbReference type="OrthoDB" id="6505578at2759"/>
<accession>A0A8X6KU09</accession>
<evidence type="ECO:0000256" key="3">
    <source>
        <dbReference type="ARBA" id="ARBA00022685"/>
    </source>
</evidence>
<comment type="subunit">
    <text evidence="2">Heterodimer of a B chain and an A chain linked by two disulfide bonds.</text>
</comment>
<gene>
    <name evidence="9" type="primary">AVEN_61585_1</name>
    <name evidence="9" type="ORF">TNCT_327751</name>
</gene>
<keyword evidence="5" id="KW-1015">Disulfide bond</keyword>
<dbReference type="InterPro" id="IPR022353">
    <property type="entry name" value="Insulin_CS"/>
</dbReference>
<keyword evidence="7" id="KW-0472">Membrane</keyword>
<evidence type="ECO:0000256" key="7">
    <source>
        <dbReference type="SAM" id="Phobius"/>
    </source>
</evidence>
<dbReference type="EMBL" id="BMAO01012809">
    <property type="protein sequence ID" value="GFQ84091.1"/>
    <property type="molecule type" value="Genomic_DNA"/>
</dbReference>
<dbReference type="PRINTS" id="PR00276">
    <property type="entry name" value="INSULINFAMLY"/>
</dbReference>
<comment type="caution">
    <text evidence="9">The sequence shown here is derived from an EMBL/GenBank/DDBJ whole genome shotgun (WGS) entry which is preliminary data.</text>
</comment>
<dbReference type="PANTHER" id="PTHR13647:SF4">
    <property type="entry name" value="INSULIN-LIKE PEPTIDE 1-RELATED"/>
    <property type="match status" value="1"/>
</dbReference>
<evidence type="ECO:0000256" key="2">
    <source>
        <dbReference type="ARBA" id="ARBA00011207"/>
    </source>
</evidence>
<evidence type="ECO:0000256" key="1">
    <source>
        <dbReference type="ARBA" id="ARBA00009034"/>
    </source>
</evidence>
<feature type="domain" description="Insulin-like" evidence="8">
    <location>
        <begin position="119"/>
        <end position="215"/>
    </location>
</feature>
<reference evidence="9" key="1">
    <citation type="submission" date="2020-07" db="EMBL/GenBank/DDBJ databases">
        <title>Multicomponent nature underlies the extraordinary mechanical properties of spider dragline silk.</title>
        <authorList>
            <person name="Kono N."/>
            <person name="Nakamura H."/>
            <person name="Mori M."/>
            <person name="Yoshida Y."/>
            <person name="Ohtoshi R."/>
            <person name="Malay A.D."/>
            <person name="Moran D.A.P."/>
            <person name="Tomita M."/>
            <person name="Numata K."/>
            <person name="Arakawa K."/>
        </authorList>
    </citation>
    <scope>NUCLEOTIDE SEQUENCE</scope>
</reference>
<dbReference type="InterPro" id="IPR036438">
    <property type="entry name" value="Insulin-like_sf"/>
</dbReference>
<dbReference type="SMART" id="SM00078">
    <property type="entry name" value="IlGF"/>
    <property type="match status" value="1"/>
</dbReference>
<keyword evidence="7" id="KW-1133">Transmembrane helix</keyword>
<evidence type="ECO:0000256" key="4">
    <source>
        <dbReference type="ARBA" id="ARBA00022729"/>
    </source>
</evidence>
<organism evidence="9 10">
    <name type="scientific">Trichonephila clavata</name>
    <name type="common">Joro spider</name>
    <name type="synonym">Nephila clavata</name>
    <dbReference type="NCBI Taxonomy" id="2740835"/>
    <lineage>
        <taxon>Eukaryota</taxon>
        <taxon>Metazoa</taxon>
        <taxon>Ecdysozoa</taxon>
        <taxon>Arthropoda</taxon>
        <taxon>Chelicerata</taxon>
        <taxon>Arachnida</taxon>
        <taxon>Araneae</taxon>
        <taxon>Araneomorphae</taxon>
        <taxon>Entelegynae</taxon>
        <taxon>Araneoidea</taxon>
        <taxon>Nephilidae</taxon>
        <taxon>Trichonephila</taxon>
    </lineage>
</organism>
<feature type="transmembrane region" description="Helical" evidence="7">
    <location>
        <begin position="79"/>
        <end position="98"/>
    </location>
</feature>
<keyword evidence="6" id="KW-0964">Secreted</keyword>
<dbReference type="InterPro" id="IPR016179">
    <property type="entry name" value="Insulin-like"/>
</dbReference>
<keyword evidence="4" id="KW-0732">Signal</keyword>
<comment type="subcellular location">
    <subcellularLocation>
        <location evidence="6">Secreted</location>
    </subcellularLocation>
</comment>
<keyword evidence="3" id="KW-0165">Cleavage on pair of basic residues</keyword>
<dbReference type="GO" id="GO:0005576">
    <property type="term" value="C:extracellular region"/>
    <property type="evidence" value="ECO:0007669"/>
    <property type="project" value="UniProtKB-SubCell"/>
</dbReference>